<dbReference type="InterPro" id="IPR011701">
    <property type="entry name" value="MFS"/>
</dbReference>
<feature type="region of interest" description="Disordered" evidence="6">
    <location>
        <begin position="922"/>
        <end position="955"/>
    </location>
</feature>
<evidence type="ECO:0000256" key="1">
    <source>
        <dbReference type="ARBA" id="ARBA00004141"/>
    </source>
</evidence>
<dbReference type="Gene3D" id="1.20.1250.20">
    <property type="entry name" value="MFS general substrate transporter like domains"/>
    <property type="match status" value="3"/>
</dbReference>
<feature type="transmembrane region" description="Helical" evidence="7">
    <location>
        <begin position="2032"/>
        <end position="2055"/>
    </location>
</feature>
<dbReference type="PROSITE" id="PS00216">
    <property type="entry name" value="SUGAR_TRANSPORT_1"/>
    <property type="match status" value="1"/>
</dbReference>
<keyword evidence="10" id="KW-1185">Reference proteome</keyword>
<feature type="compositionally biased region" description="Pro residues" evidence="6">
    <location>
        <begin position="381"/>
        <end position="395"/>
    </location>
</feature>
<feature type="transmembrane region" description="Helical" evidence="7">
    <location>
        <begin position="2122"/>
        <end position="2148"/>
    </location>
</feature>
<feature type="non-terminal residue" evidence="9">
    <location>
        <position position="2231"/>
    </location>
</feature>
<evidence type="ECO:0000256" key="7">
    <source>
        <dbReference type="SAM" id="Phobius"/>
    </source>
</evidence>
<evidence type="ECO:0000313" key="10">
    <source>
        <dbReference type="Proteomes" id="UP000044602"/>
    </source>
</evidence>
<feature type="transmembrane region" description="Helical" evidence="7">
    <location>
        <begin position="1853"/>
        <end position="1870"/>
    </location>
</feature>
<keyword evidence="5 7" id="KW-0472">Membrane</keyword>
<feature type="transmembrane region" description="Helical" evidence="7">
    <location>
        <begin position="1691"/>
        <end position="1711"/>
    </location>
</feature>
<feature type="compositionally biased region" description="Basic and acidic residues" evidence="6">
    <location>
        <begin position="940"/>
        <end position="955"/>
    </location>
</feature>
<feature type="transmembrane region" description="Helical" evidence="7">
    <location>
        <begin position="1599"/>
        <end position="1624"/>
    </location>
</feature>
<dbReference type="Pfam" id="PF00083">
    <property type="entry name" value="Sugar_tr"/>
    <property type="match status" value="1"/>
</dbReference>
<feature type="transmembrane region" description="Helical" evidence="7">
    <location>
        <begin position="1723"/>
        <end position="1746"/>
    </location>
</feature>
<feature type="transmembrane region" description="Helical" evidence="7">
    <location>
        <begin position="1636"/>
        <end position="1656"/>
    </location>
</feature>
<evidence type="ECO:0000256" key="5">
    <source>
        <dbReference type="ARBA" id="ARBA00023136"/>
    </source>
</evidence>
<dbReference type="PANTHER" id="PTHR43791">
    <property type="entry name" value="PERMEASE-RELATED"/>
    <property type="match status" value="1"/>
</dbReference>
<dbReference type="Pfam" id="PF07690">
    <property type="entry name" value="MFS_1"/>
    <property type="match status" value="1"/>
</dbReference>
<feature type="region of interest" description="Disordered" evidence="6">
    <location>
        <begin position="175"/>
        <end position="242"/>
    </location>
</feature>
<feature type="domain" description="Major facilitator superfamily (MFS) profile" evidence="8">
    <location>
        <begin position="1785"/>
        <end position="2231"/>
    </location>
</feature>
<name>A0A0G4MEK1_VERLO</name>
<dbReference type="PANTHER" id="PTHR43791:SF3">
    <property type="entry name" value="MAJOR FACILITATOR SUPERFAMILY (MFS) PROFILE DOMAIN-CONTAINING PROTEIN"/>
    <property type="match status" value="1"/>
</dbReference>
<feature type="compositionally biased region" description="Basic and acidic residues" evidence="6">
    <location>
        <begin position="1005"/>
        <end position="1015"/>
    </location>
</feature>
<protein>
    <recommendedName>
        <fullName evidence="8">Major facilitator superfamily (MFS) profile domain-containing protein</fullName>
    </recommendedName>
</protein>
<sequence>MHLPVVSLLFAALCTSLFFTKLILLLIHAPTIPVASTLFYLPTFFLPDFLVICVARLALRREKGRLSLIACVVGSLLTVVVVGAASSTLGFFYETGSELEWHSAATFAFEKEARDVLLSGLLPVTASALFILSIAWFTHQILYKVAGDFLIEAGYCVVCACKQFLKPRQVQDVEKNAESSRSMLRNGEGEDNNGQQPNAPADIDSDDSDDWGNPPELRETKSSRSRSRSRSPQSQSRPSRMPSWRLKAAALGFLAFAIILRPHKPFDHMSVTLPVAMLDMFSFGGPPRHSCMGAGHHGLNNWPLPELTEESRWKMPKGNFKGWAPGDNSPMADAYQHRIVDWVIESMPSGFLRWDRARWRDHGPPPPHAHDHGPPGHDLPGHPPPPPPPGCPPPDIQQSFYNPVDDPLRITNLNDDILKPLKDSLDKDEVKIKHVVFILMESLRSEVFPIRPNTSFHDMIVEANEEEMRDEIKLRLAQMTPNIAKITGYTEDFEGFETPAVSWAGPSQPGYGGINVLGALTSSTMSTKSYSANLCGTWPMAVEKFDEADTDAYQPCLPQILDLFNRDKDGNGKPDPASDFRQQKWRPALFEAMTETFDRQDKFDKKIGFQHIVAEKQLKADKSRYKPLEPLYEKVNYFGFAEPVLVPYLKDYINETAVNNERMFMMHFTSSTHHPWVTPKAWNTTDYFESKGIKHRDLNKFLQTINYHDAWMGNLMQLFEETGIANETLVVFAGDHGQAFKEDCKKQGTFENGHISNHRIPIVFSHPHLPRIEYEANATSLSILPTILDLLINTGSLNKHDSSVASDLVHDYEGQSLIRPYKAADNGRRAWNFSIVNSGAGMLSITSADTTWRLLLPLVETFEYKMSDLQTDPTEQDVLSAWSLKSLASAVRKKHGESAADWVKEAETAPMMHLRERLPRFQMAPSPEGNDVAARRAKKRELDRRSQRAARERTRTRIAHLEATVQAMAQQESSGTIASLMEQLVETRRQRDDLSRLVSSIETSVHAHREAERVAAEGAEQPRPSESNTVGEQWPGMDESSLLQTQDLPMEMLSPSAIMDLTPLPSGDVFGLPTADFLDPIPSPEADSLRHGELAEFEGPRVPEFVIVPEPDKPCDCTSPDALPGRPPSSNHSIWRTANEALSSPGLLPVQTLRHEDGFGEDIPVQVILEGWDAVESARNVPPLWRKLRRTDELQFSSCAEPTADQYAKLPPWYLSRPGVRERFVFSQHQYCSDFFWKVFADNFRLLWPFELRDCYRRNLRTGLYSISPDFSERIRDIQAWAMAPDFFVHFPEITRIFLIQRNRNSTAMAAQQAPDGLRTRHSDEESGNYRVEEKLEGSAHVEDAEKKDIAAVSTHGLSPEEQKKVIRRIDVRLLPILGLMYSISLIDRTNLGLALVAGLQEDLGLHIGNRYTVIVMVLFEIPSNLILPRAGPANWLAFLGVGFGSVLLGMGFTKHWGTMALCRALLGVLEAGFLPGCTYLITCWYTRFEVGKRLSGFWIMSVVLSAFSAIFAYVLALLDGKGGLAGWSWIFIIEGAITIVVCGFGWFIIIDFPTKAGKFLKPAEQAFVIERINNDRGDAEEDDVNARKILKHLKDWKLYFWAFNLMSSTLPGYAYSYFLPIILRNGMGFSRTNSMLLSAPPYLLAAIMAFVSGWLGDKYKTRGPIIAVHQAITAVGMLITVYAKSNAARYFGAFLGIGFLQFCVPGVLTFQANNITSHSKRAVASATCLIGGGVGGIISSVAFMAEESPALYPTAALPPGHAHEKLTWTDLWANKRAYSSTCSRSILVMKSQRLESFSPLCRSPSTLDMRSLAFTSSPPKINKSSMLPAPSASSSLHFFTGIISDYIGRKRTIIIACVVCSGGVILQYFSTSIMMLFGGKVVATLGFGLGHSLGPVFVAELAPVKMRGVCLALVNTMIVIGQWLNSVAVLGSKHYNNDMAWRIPLITQIVPPALLLIALPIIPESPTWLIIHGRPDEAVKSLRRFNGPSFDVDAAMAVATIAMEKEKAAKKEQERSSWIECFRGTNGRRTLIIVMVYLSQQTIGVNFISGYLTYYFRLAGVNDPLAIGQAAYAIQLFGNMCSWPLVDRLGRRPMIVGGVFIMTALLLVIGGISTIGSQAALSATVAFMCIWGLLYHATLGAVAYTVGGETSSVQLRHKTYSINIMCSTAASCVVFQVMPYLLNTDQANLGGKICFIFFGLSLPMCSAAPRPNKSNIGIGFSYLVRRIRWI</sequence>
<dbReference type="InterPro" id="IPR017850">
    <property type="entry name" value="Alkaline_phosphatase_core_sf"/>
</dbReference>
<keyword evidence="2" id="KW-0813">Transport</keyword>
<feature type="transmembrane region" description="Helical" evidence="7">
    <location>
        <begin position="1944"/>
        <end position="1963"/>
    </location>
</feature>
<dbReference type="Pfam" id="PF00884">
    <property type="entry name" value="Sulfatase"/>
    <property type="match status" value="1"/>
</dbReference>
<feature type="compositionally biased region" description="Basic and acidic residues" evidence="6">
    <location>
        <begin position="362"/>
        <end position="375"/>
    </location>
</feature>
<feature type="transmembrane region" description="Helical" evidence="7">
    <location>
        <begin position="2094"/>
        <end position="2116"/>
    </location>
</feature>
<evidence type="ECO:0000256" key="6">
    <source>
        <dbReference type="SAM" id="MobiDB-lite"/>
    </source>
</evidence>
<feature type="transmembrane region" description="Helical" evidence="7">
    <location>
        <begin position="66"/>
        <end position="93"/>
    </location>
</feature>
<feature type="transmembrane region" description="Helical" evidence="7">
    <location>
        <begin position="2067"/>
        <end position="2087"/>
    </location>
</feature>
<dbReference type="InterPro" id="IPR020846">
    <property type="entry name" value="MFS_dom"/>
</dbReference>
<comment type="subcellular location">
    <subcellularLocation>
        <location evidence="1">Membrane</location>
        <topology evidence="1">Multi-pass membrane protein</topology>
    </subcellularLocation>
</comment>
<feature type="transmembrane region" description="Helical" evidence="7">
    <location>
        <begin position="7"/>
        <end position="27"/>
    </location>
</feature>
<feature type="transmembrane region" description="Helical" evidence="7">
    <location>
        <begin position="1434"/>
        <end position="1453"/>
    </location>
</feature>
<feature type="transmembrane region" description="Helical" evidence="7">
    <location>
        <begin position="1882"/>
        <end position="1903"/>
    </location>
</feature>
<dbReference type="GO" id="GO:0022857">
    <property type="term" value="F:transmembrane transporter activity"/>
    <property type="evidence" value="ECO:0007669"/>
    <property type="project" value="InterPro"/>
</dbReference>
<feature type="compositionally biased region" description="Low complexity" evidence="6">
    <location>
        <begin position="230"/>
        <end position="242"/>
    </location>
</feature>
<feature type="transmembrane region" description="Helical" evidence="7">
    <location>
        <begin position="1531"/>
        <end position="1551"/>
    </location>
</feature>
<reference evidence="9 10" key="1">
    <citation type="submission" date="2015-05" db="EMBL/GenBank/DDBJ databases">
        <authorList>
            <person name="Wang D.B."/>
            <person name="Wang M."/>
        </authorList>
    </citation>
    <scope>NUCLEOTIDE SEQUENCE [LARGE SCALE GENOMIC DNA]</scope>
    <source>
        <strain evidence="9">VL1</strain>
    </source>
</reference>
<feature type="transmembrane region" description="Helical" evidence="7">
    <location>
        <begin position="1662"/>
        <end position="1684"/>
    </location>
</feature>
<dbReference type="EMBL" id="CVQH01022272">
    <property type="protein sequence ID" value="CRK32718.1"/>
    <property type="molecule type" value="Genomic_DNA"/>
</dbReference>
<dbReference type="Proteomes" id="UP000044602">
    <property type="component" value="Unassembled WGS sequence"/>
</dbReference>
<dbReference type="Gene3D" id="3.40.720.10">
    <property type="entry name" value="Alkaline Phosphatase, subunit A"/>
    <property type="match status" value="1"/>
</dbReference>
<feature type="transmembrane region" description="Helical" evidence="7">
    <location>
        <begin position="244"/>
        <end position="260"/>
    </location>
</feature>
<feature type="region of interest" description="Disordered" evidence="6">
    <location>
        <begin position="1003"/>
        <end position="1036"/>
    </location>
</feature>
<dbReference type="STRING" id="100787.A0A0G4MEK1"/>
<accession>A0A0G4MEK1</accession>
<gene>
    <name evidence="9" type="ORF">BN1708_016147</name>
</gene>
<keyword evidence="3 7" id="KW-0812">Transmembrane</keyword>
<evidence type="ECO:0000256" key="2">
    <source>
        <dbReference type="ARBA" id="ARBA00022448"/>
    </source>
</evidence>
<feature type="region of interest" description="Disordered" evidence="6">
    <location>
        <begin position="362"/>
        <end position="405"/>
    </location>
</feature>
<feature type="transmembrane region" description="Helical" evidence="7">
    <location>
        <begin position="116"/>
        <end position="137"/>
    </location>
</feature>
<dbReference type="InterPro" id="IPR005828">
    <property type="entry name" value="MFS_sugar_transport-like"/>
</dbReference>
<evidence type="ECO:0000256" key="4">
    <source>
        <dbReference type="ARBA" id="ARBA00022989"/>
    </source>
</evidence>
<evidence type="ECO:0000313" key="9">
    <source>
        <dbReference type="EMBL" id="CRK32718.1"/>
    </source>
</evidence>
<dbReference type="SUPFAM" id="SSF53649">
    <property type="entry name" value="Alkaline phosphatase-like"/>
    <property type="match status" value="1"/>
</dbReference>
<feature type="transmembrane region" description="Helical" evidence="7">
    <location>
        <begin position="2160"/>
        <end position="2178"/>
    </location>
</feature>
<dbReference type="SUPFAM" id="SSF103473">
    <property type="entry name" value="MFS general substrate transporter"/>
    <property type="match status" value="2"/>
</dbReference>
<evidence type="ECO:0000256" key="3">
    <source>
        <dbReference type="ARBA" id="ARBA00022692"/>
    </source>
</evidence>
<evidence type="ECO:0000259" key="8">
    <source>
        <dbReference type="PROSITE" id="PS50850"/>
    </source>
</evidence>
<feature type="transmembrane region" description="Helical" evidence="7">
    <location>
        <begin position="1465"/>
        <end position="1486"/>
    </location>
</feature>
<feature type="transmembrane region" description="Helical" evidence="7">
    <location>
        <begin position="1498"/>
        <end position="1519"/>
    </location>
</feature>
<feature type="transmembrane region" description="Helical" evidence="7">
    <location>
        <begin position="1910"/>
        <end position="1932"/>
    </location>
</feature>
<dbReference type="InterPro" id="IPR005829">
    <property type="entry name" value="Sugar_transporter_CS"/>
</dbReference>
<dbReference type="PROSITE" id="PS50850">
    <property type="entry name" value="MFS"/>
    <property type="match status" value="1"/>
</dbReference>
<dbReference type="InterPro" id="IPR000917">
    <property type="entry name" value="Sulfatase_N"/>
</dbReference>
<dbReference type="InterPro" id="IPR036259">
    <property type="entry name" value="MFS_trans_sf"/>
</dbReference>
<proteinExistence type="predicted"/>
<feature type="region of interest" description="Disordered" evidence="6">
    <location>
        <begin position="1310"/>
        <end position="1330"/>
    </location>
</feature>
<keyword evidence="4 7" id="KW-1133">Transmembrane helix</keyword>
<feature type="transmembrane region" description="Helical" evidence="7">
    <location>
        <begin position="39"/>
        <end position="59"/>
    </location>
</feature>
<organism evidence="9 10">
    <name type="scientific">Verticillium longisporum</name>
    <name type="common">Verticillium dahliae var. longisporum</name>
    <dbReference type="NCBI Taxonomy" id="100787"/>
    <lineage>
        <taxon>Eukaryota</taxon>
        <taxon>Fungi</taxon>
        <taxon>Dikarya</taxon>
        <taxon>Ascomycota</taxon>
        <taxon>Pezizomycotina</taxon>
        <taxon>Sordariomycetes</taxon>
        <taxon>Hypocreomycetidae</taxon>
        <taxon>Glomerellales</taxon>
        <taxon>Plectosphaerellaceae</taxon>
        <taxon>Verticillium</taxon>
    </lineage>
</organism>
<dbReference type="GO" id="GO:0016020">
    <property type="term" value="C:membrane"/>
    <property type="evidence" value="ECO:0007669"/>
    <property type="project" value="UniProtKB-SubCell"/>
</dbReference>